<evidence type="ECO:0000256" key="3">
    <source>
        <dbReference type="ARBA" id="ARBA00022598"/>
    </source>
</evidence>
<name>A0A9J6EHF1_RHIMP</name>
<evidence type="ECO:0000256" key="8">
    <source>
        <dbReference type="ARBA" id="ARBA00029936"/>
    </source>
</evidence>
<dbReference type="InterPro" id="IPR002303">
    <property type="entry name" value="Valyl-tRNA_ligase"/>
</dbReference>
<dbReference type="GO" id="GO:0005524">
    <property type="term" value="F:ATP binding"/>
    <property type="evidence" value="ECO:0007669"/>
    <property type="project" value="UniProtKB-KW"/>
</dbReference>
<dbReference type="AlphaFoldDB" id="A0A9J6EHF1"/>
<evidence type="ECO:0000256" key="1">
    <source>
        <dbReference type="ARBA" id="ARBA00005594"/>
    </source>
</evidence>
<accession>A0A9J6EHF1</accession>
<dbReference type="Pfam" id="PF00133">
    <property type="entry name" value="tRNA-synt_1"/>
    <property type="match status" value="1"/>
</dbReference>
<keyword evidence="6" id="KW-0648">Protein biosynthesis</keyword>
<evidence type="ECO:0000313" key="11">
    <source>
        <dbReference type="Proteomes" id="UP000821866"/>
    </source>
</evidence>
<organism evidence="10 11">
    <name type="scientific">Rhipicephalus microplus</name>
    <name type="common">Cattle tick</name>
    <name type="synonym">Boophilus microplus</name>
    <dbReference type="NCBI Taxonomy" id="6941"/>
    <lineage>
        <taxon>Eukaryota</taxon>
        <taxon>Metazoa</taxon>
        <taxon>Ecdysozoa</taxon>
        <taxon>Arthropoda</taxon>
        <taxon>Chelicerata</taxon>
        <taxon>Arachnida</taxon>
        <taxon>Acari</taxon>
        <taxon>Parasitiformes</taxon>
        <taxon>Ixodida</taxon>
        <taxon>Ixodoidea</taxon>
        <taxon>Ixodidae</taxon>
        <taxon>Rhipicephalinae</taxon>
        <taxon>Rhipicephalus</taxon>
        <taxon>Boophilus</taxon>
    </lineage>
</organism>
<dbReference type="InterPro" id="IPR014729">
    <property type="entry name" value="Rossmann-like_a/b/a_fold"/>
</dbReference>
<keyword evidence="11" id="KW-1185">Reference proteome</keyword>
<reference evidence="10" key="1">
    <citation type="journal article" date="2020" name="Cell">
        <title>Large-Scale Comparative Analyses of Tick Genomes Elucidate Their Genetic Diversity and Vector Capacities.</title>
        <authorList>
            <consortium name="Tick Genome and Microbiome Consortium (TIGMIC)"/>
            <person name="Jia N."/>
            <person name="Wang J."/>
            <person name="Shi W."/>
            <person name="Du L."/>
            <person name="Sun Y."/>
            <person name="Zhan W."/>
            <person name="Jiang J.F."/>
            <person name="Wang Q."/>
            <person name="Zhang B."/>
            <person name="Ji P."/>
            <person name="Bell-Sakyi L."/>
            <person name="Cui X.M."/>
            <person name="Yuan T.T."/>
            <person name="Jiang B.G."/>
            <person name="Yang W.F."/>
            <person name="Lam T.T."/>
            <person name="Chang Q.C."/>
            <person name="Ding S.J."/>
            <person name="Wang X.J."/>
            <person name="Zhu J.G."/>
            <person name="Ruan X.D."/>
            <person name="Zhao L."/>
            <person name="Wei J.T."/>
            <person name="Ye R.Z."/>
            <person name="Que T.C."/>
            <person name="Du C.H."/>
            <person name="Zhou Y.H."/>
            <person name="Cheng J.X."/>
            <person name="Dai P.F."/>
            <person name="Guo W.B."/>
            <person name="Han X.H."/>
            <person name="Huang E.J."/>
            <person name="Li L.F."/>
            <person name="Wei W."/>
            <person name="Gao Y.C."/>
            <person name="Liu J.Z."/>
            <person name="Shao H.Z."/>
            <person name="Wang X."/>
            <person name="Wang C.C."/>
            <person name="Yang T.C."/>
            <person name="Huo Q.B."/>
            <person name="Li W."/>
            <person name="Chen H.Y."/>
            <person name="Chen S.E."/>
            <person name="Zhou L.G."/>
            <person name="Ni X.B."/>
            <person name="Tian J.H."/>
            <person name="Sheng Y."/>
            <person name="Liu T."/>
            <person name="Pan Y.S."/>
            <person name="Xia L.Y."/>
            <person name="Li J."/>
            <person name="Zhao F."/>
            <person name="Cao W.C."/>
        </authorList>
    </citation>
    <scope>NUCLEOTIDE SEQUENCE</scope>
    <source>
        <strain evidence="10">Rmic-2018</strain>
    </source>
</reference>
<dbReference type="EMBL" id="JABSTU010000004">
    <property type="protein sequence ID" value="KAH8033738.1"/>
    <property type="molecule type" value="Genomic_DNA"/>
</dbReference>
<sequence length="234" mass="26882">MRRYKVIEAPDKGVQTVLDDRERRVCSGGRWRCGNGIEAMCPRAVRHSVSHFSECVYWNISCSYEDRDHALRHRMCGKRVVWAPGCDHAGIATQLVVEKQLWAEQGITRQQLGRRAFLEAAHAWKKHSSQFAESNIATEPQRRPSNEDLAAHRVAPTTPQQAHLEADMAEHLPNDITMVVPPPTDLVLMICRKEANILRQLKRLGASLDYSRYMFTMDENDFEAVVDRYVERLK</sequence>
<gene>
    <name evidence="10" type="ORF">HPB51_015770</name>
</gene>
<evidence type="ECO:0000313" key="10">
    <source>
        <dbReference type="EMBL" id="KAH8033738.1"/>
    </source>
</evidence>
<protein>
    <recommendedName>
        <fullName evidence="2">valine--tRNA ligase</fullName>
        <ecNumber evidence="2">6.1.1.9</ecNumber>
    </recommendedName>
    <alternativeName>
        <fullName evidence="8">Valyl-tRNA synthetase</fullName>
    </alternativeName>
</protein>
<comment type="similarity">
    <text evidence="1">Belongs to the class-I aminoacyl-tRNA synthetase family.</text>
</comment>
<evidence type="ECO:0000256" key="4">
    <source>
        <dbReference type="ARBA" id="ARBA00022741"/>
    </source>
</evidence>
<dbReference type="PANTHER" id="PTHR11946">
    <property type="entry name" value="VALYL-TRNA SYNTHETASES"/>
    <property type="match status" value="1"/>
</dbReference>
<dbReference type="PANTHER" id="PTHR11946:SF109">
    <property type="entry name" value="VALINE--TRNA LIGASE"/>
    <property type="match status" value="1"/>
</dbReference>
<dbReference type="GO" id="GO:0004832">
    <property type="term" value="F:valine-tRNA ligase activity"/>
    <property type="evidence" value="ECO:0007669"/>
    <property type="project" value="UniProtKB-EC"/>
</dbReference>
<evidence type="ECO:0000256" key="2">
    <source>
        <dbReference type="ARBA" id="ARBA00013169"/>
    </source>
</evidence>
<evidence type="ECO:0000259" key="9">
    <source>
        <dbReference type="Pfam" id="PF00133"/>
    </source>
</evidence>
<keyword evidence="5" id="KW-0067">ATP-binding</keyword>
<dbReference type="Proteomes" id="UP000821866">
    <property type="component" value="Chromosome 2"/>
</dbReference>
<dbReference type="GO" id="GO:0005829">
    <property type="term" value="C:cytosol"/>
    <property type="evidence" value="ECO:0007669"/>
    <property type="project" value="TreeGrafter"/>
</dbReference>
<dbReference type="EC" id="6.1.1.9" evidence="2"/>
<dbReference type="InterPro" id="IPR002300">
    <property type="entry name" value="aa-tRNA-synth_Ia"/>
</dbReference>
<proteinExistence type="inferred from homology"/>
<keyword evidence="7" id="KW-0030">Aminoacyl-tRNA synthetase</keyword>
<evidence type="ECO:0000256" key="6">
    <source>
        <dbReference type="ARBA" id="ARBA00022917"/>
    </source>
</evidence>
<reference evidence="10" key="2">
    <citation type="submission" date="2021-09" db="EMBL/GenBank/DDBJ databases">
        <authorList>
            <person name="Jia N."/>
            <person name="Wang J."/>
            <person name="Shi W."/>
            <person name="Du L."/>
            <person name="Sun Y."/>
            <person name="Zhan W."/>
            <person name="Jiang J."/>
            <person name="Wang Q."/>
            <person name="Zhang B."/>
            <person name="Ji P."/>
            <person name="Sakyi L.B."/>
            <person name="Cui X."/>
            <person name="Yuan T."/>
            <person name="Jiang B."/>
            <person name="Yang W."/>
            <person name="Lam T.T.-Y."/>
            <person name="Chang Q."/>
            <person name="Ding S."/>
            <person name="Wang X."/>
            <person name="Zhu J."/>
            <person name="Ruan X."/>
            <person name="Zhao L."/>
            <person name="Wei J."/>
            <person name="Que T."/>
            <person name="Du C."/>
            <person name="Cheng J."/>
            <person name="Dai P."/>
            <person name="Han X."/>
            <person name="Huang E."/>
            <person name="Gao Y."/>
            <person name="Liu J."/>
            <person name="Shao H."/>
            <person name="Ye R."/>
            <person name="Li L."/>
            <person name="Wei W."/>
            <person name="Wang X."/>
            <person name="Wang C."/>
            <person name="Huo Q."/>
            <person name="Li W."/>
            <person name="Guo W."/>
            <person name="Chen H."/>
            <person name="Chen S."/>
            <person name="Zhou L."/>
            <person name="Zhou L."/>
            <person name="Ni X."/>
            <person name="Tian J."/>
            <person name="Zhou Y."/>
            <person name="Sheng Y."/>
            <person name="Liu T."/>
            <person name="Pan Y."/>
            <person name="Xia L."/>
            <person name="Li J."/>
            <person name="Zhao F."/>
            <person name="Cao W."/>
        </authorList>
    </citation>
    <scope>NUCLEOTIDE SEQUENCE</scope>
    <source>
        <strain evidence="10">Rmic-2018</strain>
        <tissue evidence="10">Larvae</tissue>
    </source>
</reference>
<keyword evidence="4" id="KW-0547">Nucleotide-binding</keyword>
<evidence type="ECO:0000256" key="5">
    <source>
        <dbReference type="ARBA" id="ARBA00022840"/>
    </source>
</evidence>
<evidence type="ECO:0000256" key="7">
    <source>
        <dbReference type="ARBA" id="ARBA00023146"/>
    </source>
</evidence>
<keyword evidence="3" id="KW-0436">Ligase</keyword>
<comment type="caution">
    <text evidence="10">The sequence shown here is derived from an EMBL/GenBank/DDBJ whole genome shotgun (WGS) entry which is preliminary data.</text>
</comment>
<feature type="domain" description="Aminoacyl-tRNA synthetase class Ia" evidence="9">
    <location>
        <begin position="73"/>
        <end position="136"/>
    </location>
</feature>
<dbReference type="Gene3D" id="3.40.50.620">
    <property type="entry name" value="HUPs"/>
    <property type="match status" value="1"/>
</dbReference>
<dbReference type="VEuPathDB" id="VectorBase:LOC119160723"/>
<dbReference type="GO" id="GO:0006438">
    <property type="term" value="P:valyl-tRNA aminoacylation"/>
    <property type="evidence" value="ECO:0007669"/>
    <property type="project" value="InterPro"/>
</dbReference>
<dbReference type="SUPFAM" id="SSF52374">
    <property type="entry name" value="Nucleotidylyl transferase"/>
    <property type="match status" value="1"/>
</dbReference>